<protein>
    <submittedName>
        <fullName evidence="2">Uncharacterized protein</fullName>
    </submittedName>
</protein>
<name>M2RP56_CERS8</name>
<evidence type="ECO:0000256" key="1">
    <source>
        <dbReference type="SAM" id="MobiDB-lite"/>
    </source>
</evidence>
<dbReference type="HOGENOM" id="CLU_1346013_0_0_1"/>
<gene>
    <name evidence="2" type="ORF">CERSUDRAFT_112422</name>
</gene>
<feature type="compositionally biased region" description="Basic and acidic residues" evidence="1">
    <location>
        <begin position="66"/>
        <end position="76"/>
    </location>
</feature>
<accession>M2RP56</accession>
<feature type="compositionally biased region" description="Pro residues" evidence="1">
    <location>
        <begin position="83"/>
        <end position="100"/>
    </location>
</feature>
<feature type="compositionally biased region" description="Basic and acidic residues" evidence="1">
    <location>
        <begin position="152"/>
        <end position="171"/>
    </location>
</feature>
<proteinExistence type="predicted"/>
<dbReference type="AlphaFoldDB" id="M2RP56"/>
<feature type="non-terminal residue" evidence="2">
    <location>
        <position position="1"/>
    </location>
</feature>
<sequence>MDNNGHNNGHDHHPNFIHRLFDAHPQIGRTLNELMNAFMHQHTSQHPHPPPEDDPEVAGMPPLEPLSHRSSPDQLRHQSVTPAPAPTLEPNFPAPVPGPSAHPHIEMLDADHVSESSSASFASRNPRRVRVEDDGDEDETRETNRQRMHPPLLHDEVAEHQYDLPNDRPQAEPHLPNQQASGAQGVAPNGPPPLFDRLVYTFDF</sequence>
<feature type="region of interest" description="Disordered" evidence="1">
    <location>
        <begin position="40"/>
        <end position="194"/>
    </location>
</feature>
<feature type="compositionally biased region" description="Basic and acidic residues" evidence="1">
    <location>
        <begin position="103"/>
        <end position="114"/>
    </location>
</feature>
<reference evidence="2 3" key="1">
    <citation type="journal article" date="2012" name="Proc. Natl. Acad. Sci. U.S.A.">
        <title>Comparative genomics of Ceriporiopsis subvermispora and Phanerochaete chrysosporium provide insight into selective ligninolysis.</title>
        <authorList>
            <person name="Fernandez-Fueyo E."/>
            <person name="Ruiz-Duenas F.J."/>
            <person name="Ferreira P."/>
            <person name="Floudas D."/>
            <person name="Hibbett D.S."/>
            <person name="Canessa P."/>
            <person name="Larrondo L.F."/>
            <person name="James T.Y."/>
            <person name="Seelenfreund D."/>
            <person name="Lobos S."/>
            <person name="Polanco R."/>
            <person name="Tello M."/>
            <person name="Honda Y."/>
            <person name="Watanabe T."/>
            <person name="Watanabe T."/>
            <person name="Ryu J.S."/>
            <person name="Kubicek C.P."/>
            <person name="Schmoll M."/>
            <person name="Gaskell J."/>
            <person name="Hammel K.E."/>
            <person name="St John F.J."/>
            <person name="Vanden Wymelenberg A."/>
            <person name="Sabat G."/>
            <person name="Splinter BonDurant S."/>
            <person name="Syed K."/>
            <person name="Yadav J.S."/>
            <person name="Doddapaneni H."/>
            <person name="Subramanian V."/>
            <person name="Lavin J.L."/>
            <person name="Oguiza J.A."/>
            <person name="Perez G."/>
            <person name="Pisabarro A.G."/>
            <person name="Ramirez L."/>
            <person name="Santoyo F."/>
            <person name="Master E."/>
            <person name="Coutinho P.M."/>
            <person name="Henrissat B."/>
            <person name="Lombard V."/>
            <person name="Magnuson J.K."/>
            <person name="Kuees U."/>
            <person name="Hori C."/>
            <person name="Igarashi K."/>
            <person name="Samejima M."/>
            <person name="Held B.W."/>
            <person name="Barry K.W."/>
            <person name="LaButti K.M."/>
            <person name="Lapidus A."/>
            <person name="Lindquist E.A."/>
            <person name="Lucas S.M."/>
            <person name="Riley R."/>
            <person name="Salamov A.A."/>
            <person name="Hoffmeister D."/>
            <person name="Schwenk D."/>
            <person name="Hadar Y."/>
            <person name="Yarden O."/>
            <person name="de Vries R.P."/>
            <person name="Wiebenga A."/>
            <person name="Stenlid J."/>
            <person name="Eastwood D."/>
            <person name="Grigoriev I.V."/>
            <person name="Berka R.M."/>
            <person name="Blanchette R.A."/>
            <person name="Kersten P."/>
            <person name="Martinez A.T."/>
            <person name="Vicuna R."/>
            <person name="Cullen D."/>
        </authorList>
    </citation>
    <scope>NUCLEOTIDE SEQUENCE [LARGE SCALE GENOMIC DNA]</scope>
    <source>
        <strain evidence="2 3">B</strain>
    </source>
</reference>
<dbReference type="EMBL" id="KB445793">
    <property type="protein sequence ID" value="EMD40227.1"/>
    <property type="molecule type" value="Genomic_DNA"/>
</dbReference>
<dbReference type="Proteomes" id="UP000016930">
    <property type="component" value="Unassembled WGS sequence"/>
</dbReference>
<organism evidence="2 3">
    <name type="scientific">Ceriporiopsis subvermispora (strain B)</name>
    <name type="common">White-rot fungus</name>
    <name type="synonym">Gelatoporia subvermispora</name>
    <dbReference type="NCBI Taxonomy" id="914234"/>
    <lineage>
        <taxon>Eukaryota</taxon>
        <taxon>Fungi</taxon>
        <taxon>Dikarya</taxon>
        <taxon>Basidiomycota</taxon>
        <taxon>Agaricomycotina</taxon>
        <taxon>Agaricomycetes</taxon>
        <taxon>Polyporales</taxon>
        <taxon>Gelatoporiaceae</taxon>
        <taxon>Gelatoporia</taxon>
    </lineage>
</organism>
<evidence type="ECO:0000313" key="2">
    <source>
        <dbReference type="EMBL" id="EMD40227.1"/>
    </source>
</evidence>
<dbReference type="STRING" id="914234.M2RP56"/>
<evidence type="ECO:0000313" key="3">
    <source>
        <dbReference type="Proteomes" id="UP000016930"/>
    </source>
</evidence>
<keyword evidence="3" id="KW-1185">Reference proteome</keyword>